<dbReference type="AlphaFoldDB" id="A0A935II61"/>
<keyword evidence="2" id="KW-0732">Signal</keyword>
<evidence type="ECO:0000256" key="1">
    <source>
        <dbReference type="SAM" id="MobiDB-lite"/>
    </source>
</evidence>
<dbReference type="Pfam" id="PF08757">
    <property type="entry name" value="CotH"/>
    <property type="match status" value="1"/>
</dbReference>
<dbReference type="PANTHER" id="PTHR40050:SF1">
    <property type="entry name" value="INNER SPORE COAT PROTEIN H"/>
    <property type="match status" value="1"/>
</dbReference>
<reference evidence="3 4" key="1">
    <citation type="submission" date="2020-10" db="EMBL/GenBank/DDBJ databases">
        <title>Connecting structure to function with the recovery of over 1000 high-quality activated sludge metagenome-assembled genomes encoding full-length rRNA genes using long-read sequencing.</title>
        <authorList>
            <person name="Singleton C.M."/>
            <person name="Petriglieri F."/>
            <person name="Kristensen J.M."/>
            <person name="Kirkegaard R.H."/>
            <person name="Michaelsen T.Y."/>
            <person name="Andersen M.H."/>
            <person name="Karst S.M."/>
            <person name="Dueholm M.S."/>
            <person name="Nielsen P.H."/>
            <person name="Albertsen M."/>
        </authorList>
    </citation>
    <scope>NUCLEOTIDE SEQUENCE [LARGE SCALE GENOMIC DNA]</scope>
    <source>
        <strain evidence="3">Ega_18-Q3-R5-49_MAXAC.001</strain>
    </source>
</reference>
<protein>
    <submittedName>
        <fullName evidence="3">CotH kinase family protein</fullName>
    </submittedName>
</protein>
<dbReference type="GO" id="GO:0016301">
    <property type="term" value="F:kinase activity"/>
    <property type="evidence" value="ECO:0007669"/>
    <property type="project" value="UniProtKB-KW"/>
</dbReference>
<feature type="compositionally biased region" description="Gly residues" evidence="1">
    <location>
        <begin position="374"/>
        <end position="395"/>
    </location>
</feature>
<organism evidence="3 4">
    <name type="scientific">Candidatus Phosphoribacter hodrii</name>
    <dbReference type="NCBI Taxonomy" id="2953743"/>
    <lineage>
        <taxon>Bacteria</taxon>
        <taxon>Bacillati</taxon>
        <taxon>Actinomycetota</taxon>
        <taxon>Actinomycetes</taxon>
        <taxon>Micrococcales</taxon>
        <taxon>Dermatophilaceae</taxon>
        <taxon>Candidatus Phosphoribacter</taxon>
    </lineage>
</organism>
<dbReference type="PROSITE" id="PS51257">
    <property type="entry name" value="PROKAR_LIPOPROTEIN"/>
    <property type="match status" value="1"/>
</dbReference>
<feature type="signal peptide" evidence="2">
    <location>
        <begin position="1"/>
        <end position="30"/>
    </location>
</feature>
<dbReference type="InterPro" id="IPR006311">
    <property type="entry name" value="TAT_signal"/>
</dbReference>
<dbReference type="InterPro" id="IPR014867">
    <property type="entry name" value="Spore_coat_CotH_CotH2/3/7"/>
</dbReference>
<proteinExistence type="predicted"/>
<dbReference type="PROSITE" id="PS51318">
    <property type="entry name" value="TAT"/>
    <property type="match status" value="1"/>
</dbReference>
<gene>
    <name evidence="3" type="ORF">IPI13_04060</name>
</gene>
<feature type="region of interest" description="Disordered" evidence="1">
    <location>
        <begin position="35"/>
        <end position="54"/>
    </location>
</feature>
<dbReference type="EMBL" id="JADJIB010000001">
    <property type="protein sequence ID" value="MBK7272357.1"/>
    <property type="molecule type" value="Genomic_DNA"/>
</dbReference>
<feature type="region of interest" description="Disordered" evidence="1">
    <location>
        <begin position="366"/>
        <end position="399"/>
    </location>
</feature>
<comment type="caution">
    <text evidence="3">The sequence shown here is derived from an EMBL/GenBank/DDBJ whole genome shotgun (WGS) entry which is preliminary data.</text>
</comment>
<sequence length="471" mass="47711">MTTHLPRPTPTRRAVLSMLGLGVLGLAGCAASSGTDSTATSTGSSGTSSTGASAAGASAGRGTGVFAADVIHTVTAAAEASLFTGALATFKSSGTKEWIDVEVTLDGRTFQHVGMRLKGNSSLRSVAAGTAPQLLPWLVKLDKFVKGQAHEGVSEFVVRSNSSATALNEAVALDLLAASGLSAQRAAYIALSVNDSAPALRLIVENPGDEWVDRVFNADGKLYKAEATGDYTYRGTDPAAYDEVFDQEAGDKDLTPLMGFLQFVNDSSDADFVAGLADRLDTAAFARYLAFETLVDNFDDIDGPGNNSYLWWDADTKKMTVVAWDHNLAFGLRPNGGGARGGGAVPGGVPNGAVPDGAVPGGAVPDGAVIDGAVPGGGAPPGGGIGGPQGGGRGPNGKVNPLVTRFTAQAQWQQAVTAAKTELTTTLVTSGAGATALARWQALLSGDSRGLVPAATITTEAAAITTKLSAT</sequence>
<dbReference type="PANTHER" id="PTHR40050">
    <property type="entry name" value="INNER SPORE COAT PROTEIN H"/>
    <property type="match status" value="1"/>
</dbReference>
<accession>A0A935II61</accession>
<dbReference type="Proteomes" id="UP000726105">
    <property type="component" value="Unassembled WGS sequence"/>
</dbReference>
<name>A0A935II61_9MICO</name>
<keyword evidence="3" id="KW-0418">Kinase</keyword>
<feature type="chain" id="PRO_5038601346" evidence="2">
    <location>
        <begin position="31"/>
        <end position="471"/>
    </location>
</feature>
<evidence type="ECO:0000313" key="4">
    <source>
        <dbReference type="Proteomes" id="UP000726105"/>
    </source>
</evidence>
<keyword evidence="3" id="KW-0808">Transferase</keyword>
<evidence type="ECO:0000256" key="2">
    <source>
        <dbReference type="SAM" id="SignalP"/>
    </source>
</evidence>
<evidence type="ECO:0000313" key="3">
    <source>
        <dbReference type="EMBL" id="MBK7272357.1"/>
    </source>
</evidence>